<name>A0A7T7CDR7_9BACI</name>
<dbReference type="GO" id="GO:0016747">
    <property type="term" value="F:acyltransferase activity, transferring groups other than amino-acyl groups"/>
    <property type="evidence" value="ECO:0007669"/>
    <property type="project" value="InterPro"/>
</dbReference>
<accession>A0A7T7CDR7</accession>
<dbReference type="SUPFAM" id="SSF55729">
    <property type="entry name" value="Acyl-CoA N-acyltransferases (Nat)"/>
    <property type="match status" value="1"/>
</dbReference>
<dbReference type="Gene3D" id="3.40.630.30">
    <property type="match status" value="1"/>
</dbReference>
<organism evidence="2 3">
    <name type="scientific">Salicibibacter cibarius</name>
    <dbReference type="NCBI Taxonomy" id="2743000"/>
    <lineage>
        <taxon>Bacteria</taxon>
        <taxon>Bacillati</taxon>
        <taxon>Bacillota</taxon>
        <taxon>Bacilli</taxon>
        <taxon>Bacillales</taxon>
        <taxon>Bacillaceae</taxon>
        <taxon>Salicibibacter</taxon>
    </lineage>
</organism>
<evidence type="ECO:0000313" key="2">
    <source>
        <dbReference type="EMBL" id="QQK78288.1"/>
    </source>
</evidence>
<reference evidence="2 3" key="1">
    <citation type="submission" date="2020-06" db="EMBL/GenBank/DDBJ databases">
        <title>Genomic analysis of Salicibibacter sp. NKC5-3.</title>
        <authorList>
            <person name="Oh Y.J."/>
        </authorList>
    </citation>
    <scope>NUCLEOTIDE SEQUENCE [LARGE SCALE GENOMIC DNA]</scope>
    <source>
        <strain evidence="2 3">NKC5-3</strain>
    </source>
</reference>
<dbReference type="Pfam" id="PF00583">
    <property type="entry name" value="Acetyltransf_1"/>
    <property type="match status" value="1"/>
</dbReference>
<keyword evidence="2" id="KW-0808">Transferase</keyword>
<dbReference type="InterPro" id="IPR016181">
    <property type="entry name" value="Acyl_CoA_acyltransferase"/>
</dbReference>
<proteinExistence type="predicted"/>
<dbReference type="KEGG" id="scia:HUG15_11100"/>
<dbReference type="InterPro" id="IPR000182">
    <property type="entry name" value="GNAT_dom"/>
</dbReference>
<feature type="domain" description="N-acetyltransferase" evidence="1">
    <location>
        <begin position="8"/>
        <end position="160"/>
    </location>
</feature>
<evidence type="ECO:0000313" key="3">
    <source>
        <dbReference type="Proteomes" id="UP000595823"/>
    </source>
</evidence>
<gene>
    <name evidence="2" type="ORF">HUG15_11100</name>
</gene>
<protein>
    <submittedName>
        <fullName evidence="2">GNAT family N-acetyltransferase</fullName>
    </submittedName>
</protein>
<dbReference type="Proteomes" id="UP000595823">
    <property type="component" value="Chromosome"/>
</dbReference>
<keyword evidence="3" id="KW-1185">Reference proteome</keyword>
<evidence type="ECO:0000259" key="1">
    <source>
        <dbReference type="PROSITE" id="PS51186"/>
    </source>
</evidence>
<dbReference type="PROSITE" id="PS51186">
    <property type="entry name" value="GNAT"/>
    <property type="match status" value="1"/>
</dbReference>
<sequence>MSTLNQKVKLQRYQPEFLQILKGFDLPEEKAQYTAFPSDVLEKLTDGQFPIVILNNDEPVGFFLLHSTDRVKEYTNNVNALLLTALSIDNFQQGKGFAKQGMSLLKDFVNREFSEYDEIVLAVNHKNVPAQRLYEKVGFSDTGRRKMGRKGEQLVFSTSV</sequence>
<dbReference type="EMBL" id="CP054705">
    <property type="protein sequence ID" value="QQK78288.1"/>
    <property type="molecule type" value="Genomic_DNA"/>
</dbReference>
<dbReference type="AlphaFoldDB" id="A0A7T7CDR7"/>